<comment type="subcellular location">
    <subcellularLocation>
        <location evidence="2">Cell membrane</location>
        <topology evidence="2">Multi-pass membrane protein</topology>
    </subcellularLocation>
</comment>
<dbReference type="PROSITE" id="PS50113">
    <property type="entry name" value="PAC"/>
    <property type="match status" value="1"/>
</dbReference>
<keyword evidence="5 7" id="KW-1133">Transmembrane helix</keyword>
<evidence type="ECO:0000259" key="9">
    <source>
        <dbReference type="PROSITE" id="PS50113"/>
    </source>
</evidence>
<gene>
    <name evidence="11" type="ORF">E1H14_04440</name>
</gene>
<dbReference type="InterPro" id="IPR000160">
    <property type="entry name" value="GGDEF_dom"/>
</dbReference>
<dbReference type="Pfam" id="PF17200">
    <property type="entry name" value="sCache_2"/>
    <property type="match status" value="1"/>
</dbReference>
<evidence type="ECO:0000259" key="8">
    <source>
        <dbReference type="PROSITE" id="PS50112"/>
    </source>
</evidence>
<dbReference type="InterPro" id="IPR035965">
    <property type="entry name" value="PAS-like_dom_sf"/>
</dbReference>
<evidence type="ECO:0000256" key="1">
    <source>
        <dbReference type="ARBA" id="ARBA00001946"/>
    </source>
</evidence>
<dbReference type="InterPro" id="IPR001610">
    <property type="entry name" value="PAC"/>
</dbReference>
<dbReference type="FunFam" id="3.30.70.270:FF:000001">
    <property type="entry name" value="Diguanylate cyclase domain protein"/>
    <property type="match status" value="1"/>
</dbReference>
<sequence>MFTFMPLRAPKLNFRRKVGLIYISLLFASLLMAAIGLHSLHENLLDDRRSRVSQLVETAWSFTAHYHQLAEQGQLSESEAQAQALAALRSLRYGQEEYFWISDLDASLVMHPIQSHLEGLSQVDFRDSHGAPLFLTFVEIAQSKGAGFVPYHWPRPNSTEPVAKLSYVMYFPAWEWIIGSGIYLDDVEVIFRKDLYNYALTLGIFLLLTSLLLMRLLRVDARAFNTDRLMAAALGACAEAIMITDRHGLITWVNQAFEHLTGYKFSEIKGLRPADTLRSGQQNEAFYQQMWARLAKGETWSGELINRRKNGQLYYERMSITPVKDARGQINSYIAVKTDISERKRQQQYLEALASRDSLTGLLNRRVFLEQLGLYLEHPDTPAGVLMMLDLDHFKQINDQHGHLCGDQILKGFSNRLKANLRDRDLCGRIGGEEFVFLAPGVSPEQGLQIAERICHQVFGEAFIYEDVRLKVSVSIGLAAIYPPETDPLALLERADQALYQAKKHGRNCAKLVQI</sequence>
<keyword evidence="6 7" id="KW-0472">Membrane</keyword>
<feature type="transmembrane region" description="Helical" evidence="7">
    <location>
        <begin position="20"/>
        <end position="40"/>
    </location>
</feature>
<evidence type="ECO:0000259" key="10">
    <source>
        <dbReference type="PROSITE" id="PS50887"/>
    </source>
</evidence>
<dbReference type="GO" id="GO:0003824">
    <property type="term" value="F:catalytic activity"/>
    <property type="evidence" value="ECO:0007669"/>
    <property type="project" value="UniProtKB-ARBA"/>
</dbReference>
<dbReference type="SMART" id="SM00086">
    <property type="entry name" value="PAC"/>
    <property type="match status" value="1"/>
</dbReference>
<dbReference type="PROSITE" id="PS50887">
    <property type="entry name" value="GGDEF"/>
    <property type="match status" value="1"/>
</dbReference>
<proteinExistence type="predicted"/>
<dbReference type="NCBIfam" id="TIGR00254">
    <property type="entry name" value="GGDEF"/>
    <property type="match status" value="1"/>
</dbReference>
<dbReference type="Gene3D" id="3.30.450.20">
    <property type="entry name" value="PAS domain"/>
    <property type="match status" value="2"/>
</dbReference>
<feature type="transmembrane region" description="Helical" evidence="7">
    <location>
        <begin position="195"/>
        <end position="214"/>
    </location>
</feature>
<organism evidence="11 12">
    <name type="scientific">Nitrincola tapanii</name>
    <dbReference type="NCBI Taxonomy" id="1708751"/>
    <lineage>
        <taxon>Bacteria</taxon>
        <taxon>Pseudomonadati</taxon>
        <taxon>Pseudomonadota</taxon>
        <taxon>Gammaproteobacteria</taxon>
        <taxon>Oceanospirillales</taxon>
        <taxon>Oceanospirillaceae</taxon>
        <taxon>Nitrincola</taxon>
    </lineage>
</organism>
<dbReference type="NCBIfam" id="TIGR00229">
    <property type="entry name" value="sensory_box"/>
    <property type="match status" value="1"/>
</dbReference>
<dbReference type="InterPro" id="IPR000700">
    <property type="entry name" value="PAS-assoc_C"/>
</dbReference>
<evidence type="ECO:0000256" key="7">
    <source>
        <dbReference type="SAM" id="Phobius"/>
    </source>
</evidence>
<dbReference type="SMART" id="SM01049">
    <property type="entry name" value="Cache_2"/>
    <property type="match status" value="1"/>
</dbReference>
<name>A0A5A9W3S0_9GAMM</name>
<dbReference type="Gene3D" id="3.30.70.270">
    <property type="match status" value="1"/>
</dbReference>
<dbReference type="InterPro" id="IPR043128">
    <property type="entry name" value="Rev_trsase/Diguanyl_cyclase"/>
</dbReference>
<evidence type="ECO:0000313" key="12">
    <source>
        <dbReference type="Proteomes" id="UP000325302"/>
    </source>
</evidence>
<comment type="cofactor">
    <cofactor evidence="1">
        <name>Mg(2+)</name>
        <dbReference type="ChEBI" id="CHEBI:18420"/>
    </cofactor>
</comment>
<dbReference type="InterPro" id="IPR052163">
    <property type="entry name" value="DGC-Regulatory_Protein"/>
</dbReference>
<dbReference type="PANTHER" id="PTHR46663:SF3">
    <property type="entry name" value="SLL0267 PROTEIN"/>
    <property type="match status" value="1"/>
</dbReference>
<comment type="caution">
    <text evidence="11">The sequence shown here is derived from an EMBL/GenBank/DDBJ whole genome shotgun (WGS) entry which is preliminary data.</text>
</comment>
<accession>A0A5A9W3S0</accession>
<evidence type="ECO:0000256" key="3">
    <source>
        <dbReference type="ARBA" id="ARBA00022475"/>
    </source>
</evidence>
<dbReference type="Pfam" id="PF13426">
    <property type="entry name" value="PAS_9"/>
    <property type="match status" value="1"/>
</dbReference>
<feature type="domain" description="PAC" evidence="9">
    <location>
        <begin position="298"/>
        <end position="352"/>
    </location>
</feature>
<dbReference type="EMBL" id="SMRS01000003">
    <property type="protein sequence ID" value="KAA0875252.1"/>
    <property type="molecule type" value="Genomic_DNA"/>
</dbReference>
<evidence type="ECO:0000256" key="6">
    <source>
        <dbReference type="ARBA" id="ARBA00023136"/>
    </source>
</evidence>
<dbReference type="SUPFAM" id="SSF55785">
    <property type="entry name" value="PYP-like sensor domain (PAS domain)"/>
    <property type="match status" value="1"/>
</dbReference>
<dbReference type="SMART" id="SM00267">
    <property type="entry name" value="GGDEF"/>
    <property type="match status" value="1"/>
</dbReference>
<feature type="domain" description="GGDEF" evidence="10">
    <location>
        <begin position="382"/>
        <end position="515"/>
    </location>
</feature>
<evidence type="ECO:0000313" key="11">
    <source>
        <dbReference type="EMBL" id="KAA0875252.1"/>
    </source>
</evidence>
<dbReference type="PROSITE" id="PS50112">
    <property type="entry name" value="PAS"/>
    <property type="match status" value="1"/>
</dbReference>
<dbReference type="Pfam" id="PF00990">
    <property type="entry name" value="GGDEF"/>
    <property type="match status" value="1"/>
</dbReference>
<dbReference type="CDD" id="cd01949">
    <property type="entry name" value="GGDEF"/>
    <property type="match status" value="1"/>
</dbReference>
<keyword evidence="4 7" id="KW-0812">Transmembrane</keyword>
<feature type="domain" description="PAS" evidence="8">
    <location>
        <begin position="226"/>
        <end position="270"/>
    </location>
</feature>
<reference evidence="11 12" key="1">
    <citation type="submission" date="2019-03" db="EMBL/GenBank/DDBJ databases">
        <title>Nitrincola sp. nov. isolated from an Indian soda lake.</title>
        <authorList>
            <person name="Joshi A."/>
            <person name="Thite S.V."/>
            <person name="Joseph N."/>
            <person name="Dhotre D."/>
            <person name="Moorthy M."/>
            <person name="Shouche Y.S."/>
        </authorList>
    </citation>
    <scope>NUCLEOTIDE SEQUENCE [LARGE SCALE GENOMIC DNA]</scope>
    <source>
        <strain evidence="11 12">MEB193</strain>
    </source>
</reference>
<dbReference type="InterPro" id="IPR029787">
    <property type="entry name" value="Nucleotide_cyclase"/>
</dbReference>
<dbReference type="Proteomes" id="UP000325302">
    <property type="component" value="Unassembled WGS sequence"/>
</dbReference>
<dbReference type="CDD" id="cd00130">
    <property type="entry name" value="PAS"/>
    <property type="match status" value="1"/>
</dbReference>
<dbReference type="GO" id="GO:0005886">
    <property type="term" value="C:plasma membrane"/>
    <property type="evidence" value="ECO:0007669"/>
    <property type="project" value="UniProtKB-SubCell"/>
</dbReference>
<protein>
    <submittedName>
        <fullName evidence="11">Diguanylate cyclase</fullName>
    </submittedName>
</protein>
<dbReference type="PANTHER" id="PTHR46663">
    <property type="entry name" value="DIGUANYLATE CYCLASE DGCT-RELATED"/>
    <property type="match status" value="1"/>
</dbReference>
<dbReference type="SMART" id="SM00091">
    <property type="entry name" value="PAS"/>
    <property type="match status" value="1"/>
</dbReference>
<evidence type="ECO:0000256" key="5">
    <source>
        <dbReference type="ARBA" id="ARBA00022989"/>
    </source>
</evidence>
<evidence type="ECO:0000256" key="4">
    <source>
        <dbReference type="ARBA" id="ARBA00022692"/>
    </source>
</evidence>
<dbReference type="InterPro" id="IPR033480">
    <property type="entry name" value="sCache_2"/>
</dbReference>
<dbReference type="AlphaFoldDB" id="A0A5A9W3S0"/>
<keyword evidence="3" id="KW-1003">Cell membrane</keyword>
<evidence type="ECO:0000256" key="2">
    <source>
        <dbReference type="ARBA" id="ARBA00004651"/>
    </source>
</evidence>
<dbReference type="SUPFAM" id="SSF55073">
    <property type="entry name" value="Nucleotide cyclase"/>
    <property type="match status" value="1"/>
</dbReference>
<keyword evidence="12" id="KW-1185">Reference proteome</keyword>
<dbReference type="OrthoDB" id="5496380at2"/>
<dbReference type="InterPro" id="IPR000014">
    <property type="entry name" value="PAS"/>
</dbReference>